<dbReference type="Proteomes" id="UP000653578">
    <property type="component" value="Unassembled WGS sequence"/>
</dbReference>
<comment type="caution">
    <text evidence="4">The sequence shown here is derived from an EMBL/GenBank/DDBJ whole genome shotgun (WGS) entry which is preliminary data.</text>
</comment>
<evidence type="ECO:0000313" key="4">
    <source>
        <dbReference type="EMBL" id="NOU62587.1"/>
    </source>
</evidence>
<evidence type="ECO:0000256" key="1">
    <source>
        <dbReference type="ARBA" id="ARBA00016512"/>
    </source>
</evidence>
<organism evidence="4 5">
    <name type="scientific">Paenibacillus plantarum</name>
    <dbReference type="NCBI Taxonomy" id="2654975"/>
    <lineage>
        <taxon>Bacteria</taxon>
        <taxon>Bacillati</taxon>
        <taxon>Bacillota</taxon>
        <taxon>Bacilli</taxon>
        <taxon>Bacillales</taxon>
        <taxon>Paenibacillaceae</taxon>
        <taxon>Paenibacillus</taxon>
    </lineage>
</organism>
<dbReference type="Gene3D" id="1.20.1270.90">
    <property type="entry name" value="AF1782-like"/>
    <property type="match status" value="1"/>
</dbReference>
<dbReference type="Gene3D" id="2.160.20.10">
    <property type="entry name" value="Single-stranded right-handed beta-helix, Pectin lyase-like"/>
    <property type="match status" value="2"/>
</dbReference>
<dbReference type="InterPro" id="IPR022441">
    <property type="entry name" value="Para_beta_helix_rpt-2"/>
</dbReference>
<dbReference type="EMBL" id="WHNY01000004">
    <property type="protein sequence ID" value="NOU62587.1"/>
    <property type="molecule type" value="Genomic_DNA"/>
</dbReference>
<dbReference type="InterPro" id="IPR006626">
    <property type="entry name" value="PbH1"/>
</dbReference>
<evidence type="ECO:0000313" key="5">
    <source>
        <dbReference type="Proteomes" id="UP000653578"/>
    </source>
</evidence>
<dbReference type="RefSeq" id="WP_171628404.1">
    <property type="nucleotide sequence ID" value="NZ_WHNY01000004.1"/>
</dbReference>
<dbReference type="Pfam" id="PF13229">
    <property type="entry name" value="Beta_helix"/>
    <property type="match status" value="1"/>
</dbReference>
<dbReference type="Pfam" id="PF00963">
    <property type="entry name" value="Cohesin"/>
    <property type="match status" value="1"/>
</dbReference>
<name>A0ABX1X2I6_9BACL</name>
<dbReference type="NCBIfam" id="NF041518">
    <property type="entry name" value="choice_anch_Q"/>
    <property type="match status" value="1"/>
</dbReference>
<reference evidence="4 5" key="1">
    <citation type="submission" date="2019-10" db="EMBL/GenBank/DDBJ databases">
        <title>Description of Paenibacillus humi sp. nov.</title>
        <authorList>
            <person name="Carlier A."/>
            <person name="Qi S."/>
        </authorList>
    </citation>
    <scope>NUCLEOTIDE SEQUENCE [LARGE SCALE GENOMIC DNA]</scope>
    <source>
        <strain evidence="4 5">LMG 31461</strain>
    </source>
</reference>
<dbReference type="InterPro" id="IPR011050">
    <property type="entry name" value="Pectin_lyase_fold/virulence"/>
</dbReference>
<sequence>MLIKQIRKEIVLFLFLCVGLLSVLSLMHVAYAAGATYYVDASAGNNSNDGTSSETAWQTITKVNGVSLQPGDQVLFKRGEIWQGITLRPSSSGVDGNPIRYGSYGDPTSAKPIISGGSRMDTWIGPDANGEYKKTGLTGDGLRFTVLEDGKRLKGNHVDARLPGPTIGSLTPGSFVADSVTGSVYYKPSTGVANDHVIEIASKNSNFALSSNGKSYLLLDGIDFRGGYDFALFIGTGSHHVTVQNSNIHGADRAGVRISGASYNQLLNNQIYDMNYFGIALEGGAANNVISGNHVHDIGLLDTDDGDTVGIQIVGGAAGLNSKQNTIEKNEIDGIGRDIYKGKGGTTSRGNLYHAGILVDSSTDTTIGQNHIHDVYRSGILIFTATGDATHTAIRNNVIDHVGKVTSVDFFNSAIYLNTRSGLIDGTTVYNNTIANSRFKADTVNREAAVFIRVQGTSVVGALGTMNGVSIMNNVIAGNEGNYMLSFHADNGATISGLTIDHNLYTRPNSSDGGVYWNQGGVEKNYKANQMFGASSYSVEKNQDQHAIVGEPLFMDANQANYALQTSSPAIDAGANVGLTVDFLGNLRPVGDGPDIGAYEEQHPINVAPIVSGVTNGQIYPSVVSATYDRGEAWLTHNSDAPIVYLSGSPNTQPGNYVLRVTYKSQTTVISFTIEFPGALIDGVQDGASYNQPVKIVYSSGQGTLSRNGGDYQSYTSGTWILQEGAYIFSILDLNGHVTQVRFTIDTTAPVITGVVNGQIYSEDVTPVFTEGKAKLYLMSTSEGEQQTEISTYEIVTQIEASDGILDKEISEWVKDYVLSNVRLQTEILVNPNFLSGAVIHEPGSYRLTVTDAVYNVAEVSFEIQNHPVIEPEPEPEPETKASLVVTGPTHVHSGAEMAVTVGLKNAVNASAIQFTVVYDPERFTYVSSHSLRSGIGIVQEQHDAVQGKVHFILASLGSSNVITGAASVVEMNFVAKETVTSQTSSLVIRQVKIANGQGVETNLAEGSYTIQILSHVNKDLLLAKITEGEALMQAAVEGNAIGNYFPGSIALRGPALVAAILAAKSIVQSDTVTQAEVDAARQALEIAISNFELGRILTETGNLNNQPGITVGDLGIVAYYYGSTSSSSNWSEAQIADIDHDGVVGLSDMTFIASRMSNE</sequence>
<proteinExistence type="predicted"/>
<feature type="domain" description="Right handed beta helix" evidence="3">
    <location>
        <begin position="196"/>
        <end position="327"/>
    </location>
</feature>
<accession>A0ABX1X2I6</accession>
<dbReference type="InterPro" id="IPR036439">
    <property type="entry name" value="Dockerin_dom_sf"/>
</dbReference>
<dbReference type="InterPro" id="IPR018247">
    <property type="entry name" value="EF_Hand_1_Ca_BS"/>
</dbReference>
<dbReference type="InterPro" id="IPR002102">
    <property type="entry name" value="Cohesin_dom"/>
</dbReference>
<protein>
    <recommendedName>
        <fullName evidence="1">Probable pectate lyase C</fullName>
    </recommendedName>
</protein>
<dbReference type="Gene3D" id="1.10.1330.10">
    <property type="entry name" value="Dockerin domain"/>
    <property type="match status" value="1"/>
</dbReference>
<dbReference type="Gene3D" id="2.60.40.680">
    <property type="match status" value="1"/>
</dbReference>
<keyword evidence="5" id="KW-1185">Reference proteome</keyword>
<dbReference type="NCBIfam" id="TIGR03804">
    <property type="entry name" value="para_beta_helix"/>
    <property type="match status" value="1"/>
</dbReference>
<gene>
    <name evidence="4" type="ORF">GC096_00825</name>
</gene>
<dbReference type="InterPro" id="IPR059226">
    <property type="entry name" value="Choice_anch_Q_dom"/>
</dbReference>
<evidence type="ECO:0000259" key="3">
    <source>
        <dbReference type="Pfam" id="PF13229"/>
    </source>
</evidence>
<dbReference type="InterPro" id="IPR039448">
    <property type="entry name" value="Beta_helix"/>
</dbReference>
<dbReference type="InterPro" id="IPR012334">
    <property type="entry name" value="Pectin_lyas_fold"/>
</dbReference>
<dbReference type="SMART" id="SM00710">
    <property type="entry name" value="PbH1"/>
    <property type="match status" value="8"/>
</dbReference>
<feature type="domain" description="Cohesin" evidence="2">
    <location>
        <begin position="884"/>
        <end position="1005"/>
    </location>
</feature>
<evidence type="ECO:0000259" key="2">
    <source>
        <dbReference type="Pfam" id="PF00963"/>
    </source>
</evidence>
<dbReference type="SUPFAM" id="SSF49384">
    <property type="entry name" value="Carbohydrate-binding domain"/>
    <property type="match status" value="1"/>
</dbReference>
<dbReference type="CDD" id="cd08547">
    <property type="entry name" value="Type_II_cohesin"/>
    <property type="match status" value="1"/>
</dbReference>
<dbReference type="PROSITE" id="PS00018">
    <property type="entry name" value="EF_HAND_1"/>
    <property type="match status" value="1"/>
</dbReference>
<dbReference type="InterPro" id="IPR008965">
    <property type="entry name" value="CBM2/CBM3_carb-bd_dom_sf"/>
</dbReference>
<dbReference type="SUPFAM" id="SSF51126">
    <property type="entry name" value="Pectin lyase-like"/>
    <property type="match status" value="1"/>
</dbReference>